<dbReference type="InterPro" id="IPR036390">
    <property type="entry name" value="WH_DNA-bd_sf"/>
</dbReference>
<keyword evidence="3" id="KW-0238">DNA-binding</keyword>
<evidence type="ECO:0000259" key="9">
    <source>
        <dbReference type="Pfam" id="PF20222"/>
    </source>
</evidence>
<dbReference type="GO" id="GO:0006384">
    <property type="term" value="P:transcription initiation at RNA polymerase III promoter"/>
    <property type="evidence" value="ECO:0007669"/>
    <property type="project" value="InterPro"/>
</dbReference>
<feature type="chain" id="PRO_5016103384" evidence="7">
    <location>
        <begin position="27"/>
        <end position="2534"/>
    </location>
</feature>
<feature type="compositionally biased region" description="Acidic residues" evidence="6">
    <location>
        <begin position="2514"/>
        <end position="2534"/>
    </location>
</feature>
<feature type="region of interest" description="Disordered" evidence="6">
    <location>
        <begin position="1305"/>
        <end position="1388"/>
    </location>
</feature>
<dbReference type="GO" id="GO:0000127">
    <property type="term" value="C:transcription factor TFIIIC complex"/>
    <property type="evidence" value="ECO:0007669"/>
    <property type="project" value="InterPro"/>
</dbReference>
<dbReference type="InterPro" id="IPR046488">
    <property type="entry name" value="Sfc3/Tfc3_C"/>
</dbReference>
<dbReference type="EMBL" id="KZ805434">
    <property type="protein sequence ID" value="PVH97536.1"/>
    <property type="molecule type" value="Genomic_DNA"/>
</dbReference>
<feature type="domain" description="B-block binding subunit of TFIIIC" evidence="8">
    <location>
        <begin position="261"/>
        <end position="329"/>
    </location>
</feature>
<evidence type="ECO:0000256" key="5">
    <source>
        <dbReference type="ARBA" id="ARBA00023242"/>
    </source>
</evidence>
<feature type="domain" description="Transcription factor tau subunit sfc3/Tfc3 C-terminal" evidence="9">
    <location>
        <begin position="1859"/>
        <end position="2278"/>
    </location>
</feature>
<feature type="compositionally biased region" description="Basic residues" evidence="6">
    <location>
        <begin position="1772"/>
        <end position="1783"/>
    </location>
</feature>
<feature type="region of interest" description="Disordered" evidence="6">
    <location>
        <begin position="1569"/>
        <end position="1691"/>
    </location>
</feature>
<dbReference type="Pfam" id="PF20222">
    <property type="entry name" value="DUF6581"/>
    <property type="match status" value="1"/>
</dbReference>
<dbReference type="Proteomes" id="UP000244855">
    <property type="component" value="Unassembled WGS sequence"/>
</dbReference>
<feature type="compositionally biased region" description="Basic residues" evidence="6">
    <location>
        <begin position="684"/>
        <end position="694"/>
    </location>
</feature>
<feature type="compositionally biased region" description="Polar residues" evidence="6">
    <location>
        <begin position="1010"/>
        <end position="1020"/>
    </location>
</feature>
<gene>
    <name evidence="10" type="ORF">DM02DRAFT_567905</name>
</gene>
<dbReference type="STRING" id="97972.A0A2V1DH76"/>
<sequence length="2534" mass="284883">MAAGLDGLLDFLLSEIALCGVQGASSKDFCRFVEAYYLDNAVNKQTTSSGQHSSSSFSQPYSRNFYEKAWRWVTTHPDIRIFDGEKTYMLSLSDLESLENEISSASNGHSVVAREKRIPEASASVPAFPNTSPSSSITSLRSSLIDRLTAEGSLSTQWSHAKSRSATDVGDVYNAEPHRTHKNRTYGLEQHDEPEQSCSPDESKIIRNSRAPRGVPEIAKVVEPAFDDLPSPIKCPRIFASQERVWQAVSGHSIDLKRLPSMEFICLCVIAIHGPSGITQPDLIKITGQDKRSVPKRTDELAKKGYIEKRPIQDGKLRTSLCVHKKFVKAGNFLTQPHSVDEVFTDDKFDFSGFVCLLHKLLTETPLLPMRELRKRMGVPLQKWYKRSVRSSLLRLESNEYIKRVQAPRKGSRKLLVCIKALREPTEDDIQSLRFKRGVPEPQDEELLEEDIEGDTLMRDLELDIMEESEVATGGSVDDVSRIPPQWTPDRTLGNLLFDATEFFGVDGSDTAALRDLTTGRFWKRPLESFLSRLADDWEKSQPPHLRHFSIVKDTMVTNDKKYAHFLYRTHTNFQKAVDAGDVDWRNVSKEAQTKAKDPRSVRITESSLDSWGFQPVDTKELYDQTGASDLIECRQAIVHVRKFGQRWDKALWEQFDFQKSGRSGSLPESAQMATSSNLPASRAKQRKTPKARKQKETDTGLPIQDSESILDKTSAQPEQPKKKAQGPIRLLTRDQRLALGLPPKGRLGAEIEEQIREHRRVTGDPTSIPDSILQNPSGTGKPKSSSTPLLTSEEREARGIPKTGRLSNALKDQIRQEKGLAIEAPTKKKRKPRDYSRKGPLLTSEQRKAKGLPSHGRLPEKIVAELRRLDAAGLDPFSIVLPLPDTKPSENALAYNLHNDTNGPSLEDDLASREQTSLLPSESPFQPSFATDISTPLSTIPQKRLFDELTVGSISPPRRVRSRTSTPLDMDLGQLARVEQVPSGFEVSKRKLGNDHSHNPTPSKKIRTSVCSNSPSLSGNHREKPNSSSVKTIFERCHFNIALPGVYVDANATRSVGRGRPRKAFMIIVKSTRLYDHDWFKQESDSASVIRYSLSDWQEHMYSGPKEPAQIPNIVSGTNGESSCQPDEQQVPLTSGPSADVDLALEKYPKTGGPSQQLSPPLSMSSPLPVQVSPEQAVLNKNISENSLEEPPIPPQHISPGMTEQEFPPPAEVSPQAQGQEKDDPPEYGSSMMPVQQVCAPAEPTINESLQEKIAQKSEQTTVLPVTRNVTNVEANRMSPLISELRNAMRPRVSPAGWVAVNTPNTTHPSRYQSPYASVPTQPVSLDPASDDIRNTAGIDGDGTNNDCQPLATLETPSSSADVPLSDSRLDGQKSKHPRRRRREDRNVTLGKGHLFNTRTSITRYILELCNGVFPLNGEIVYVYREVWKERAPKRMACPERSTIIRTLNDMINDPTQALVRYTFEYLSHTGNTAKRALVAFNHLAVTSPEVQKAYHGIRTAHPRKYFPPEVIQYIEDVQKPRANIVFEIDESVKLPETPSAAAKSLQRRIGKAIKEREQRYLQRQQKAIEEKRARNRAAGNTRSSARIDRTKNSGPGRARLAGLKAPDRSKTNALPSQETLEWPKDQEKSPLEAPHAIITAEPKMHEHRKTEDSVFESLRDEPASFSVSDHESISDVNHGDDDDGNDDYETEMDKHEILATRHSEETNTIVPEYSVQEQFTRPRIRFYPFSGTFSTEFHPFTDESDHSGTVSGLFGIPLNSPPDLQEGQRRVKSGRLSKKTRVAASKATTNLHENDDGPTLVERLTGLTGNANEPDYHPPSKKQKTFPTWSERKEKRRHRVQQKERKYAENPDPVQRFKTLFCTLVVASCMSGKDGYVNWDIVTKVYSHRRFDLVKMKKTWRWIQENMAAQARMLTENFQSNFLKAYEEGKVGSIEDPETYDWANLIRWTMANCRYTLPSLPQEREALGDYDIDISDYQIFNRPSWYKNDVAALNRSHNLHGYGYAAPLHSTNKRVIPDEDKELKARSWIRANISTPKALYDKKLAHDKLRPLGEPILEGVVQDLVEARLLRMWKIKRLRPGRNYNFTPGFALKYRRAFELKDFMAAVQLKKQLDESFAANRPFTISRTAEDGAVMAILTLAHDDRIRLVPKIPPIDNELGAPHPRISVWGFSEGDYVHRAIDRSSLFWEVQAIATDSYTYGSPLKPHSTPDTSHLSTDWESLPAPPMPGHDDANALLPIWSTIDGQHINYPWWYRILNLVVQSLMFQPGASAVEIFSHCPQHTTELFEVQLVIDWLEKVSAVKQNMHGTYEAKTGFWAVFGDKLIDEENDEFGENVKRKGKTTVVEPTWRTEYNLRFSTLQKSNNVSVQQENISSDEEESSSEEDGGQSPVLQQIMKNSRSQYHITKKALQKSTLKKTRTAEDEDVIMTDTISAEEAGNYNASRTDSMDNEPKRIAPPTESVHVVTQQADVAAAQIAPSRTTIDGAYNAATTPETLGDEGENSSHMHTPMDMDGDAEMEDVDAEGEVDEDYA</sequence>
<feature type="compositionally biased region" description="Basic and acidic residues" evidence="6">
    <location>
        <begin position="1644"/>
        <end position="1681"/>
    </location>
</feature>
<dbReference type="SUPFAM" id="SSF46785">
    <property type="entry name" value="Winged helix' DNA-binding domain"/>
    <property type="match status" value="1"/>
</dbReference>
<feature type="compositionally biased region" description="Acidic residues" evidence="6">
    <location>
        <begin position="1682"/>
        <end position="1691"/>
    </location>
</feature>
<dbReference type="GO" id="GO:0003677">
    <property type="term" value="F:DNA binding"/>
    <property type="evidence" value="ECO:0007669"/>
    <property type="project" value="UniProtKB-KW"/>
</dbReference>
<dbReference type="PANTHER" id="PTHR15180">
    <property type="entry name" value="GENERAL TRANSCRIPTION FACTOR 3C POLYPEPTIDE 1"/>
    <property type="match status" value="1"/>
</dbReference>
<evidence type="ECO:0000256" key="1">
    <source>
        <dbReference type="ARBA" id="ARBA00004123"/>
    </source>
</evidence>
<feature type="compositionally biased region" description="Polar residues" evidence="6">
    <location>
        <begin position="661"/>
        <end position="680"/>
    </location>
</feature>
<dbReference type="InterPro" id="IPR007309">
    <property type="entry name" value="TFIIIC_Bblock-bd"/>
</dbReference>
<keyword evidence="5" id="KW-0539">Nucleus</keyword>
<feature type="region of interest" description="Disordered" evidence="6">
    <location>
        <begin position="661"/>
        <end position="855"/>
    </location>
</feature>
<evidence type="ECO:0000313" key="10">
    <source>
        <dbReference type="EMBL" id="PVH97536.1"/>
    </source>
</evidence>
<feature type="region of interest" description="Disordered" evidence="6">
    <location>
        <begin position="1810"/>
        <end position="1851"/>
    </location>
</feature>
<dbReference type="InterPro" id="IPR044210">
    <property type="entry name" value="Tfc3-like"/>
</dbReference>
<protein>
    <submittedName>
        <fullName evidence="10">Uncharacterized protein</fullName>
    </submittedName>
</protein>
<evidence type="ECO:0000256" key="7">
    <source>
        <dbReference type="SAM" id="SignalP"/>
    </source>
</evidence>
<evidence type="ECO:0000256" key="4">
    <source>
        <dbReference type="ARBA" id="ARBA00023163"/>
    </source>
</evidence>
<feature type="compositionally biased region" description="Polar residues" evidence="6">
    <location>
        <begin position="1114"/>
        <end position="1138"/>
    </location>
</feature>
<feature type="region of interest" description="Disordered" evidence="6">
    <location>
        <begin position="1187"/>
        <end position="1230"/>
    </location>
</feature>
<dbReference type="GO" id="GO:0005634">
    <property type="term" value="C:nucleus"/>
    <property type="evidence" value="ECO:0007669"/>
    <property type="project" value="UniProtKB-SubCell"/>
</dbReference>
<feature type="compositionally biased region" description="Polar residues" evidence="6">
    <location>
        <begin position="1305"/>
        <end position="1325"/>
    </location>
</feature>
<feature type="compositionally biased region" description="Acidic residues" evidence="6">
    <location>
        <begin position="2376"/>
        <end position="2388"/>
    </location>
</feature>
<dbReference type="Pfam" id="PF04182">
    <property type="entry name" value="B-block_TFIIIC"/>
    <property type="match status" value="1"/>
</dbReference>
<feature type="compositionally biased region" description="Basic and acidic residues" evidence="6">
    <location>
        <begin position="1623"/>
        <end position="1632"/>
    </location>
</feature>
<feature type="compositionally biased region" description="Basic and acidic residues" evidence="6">
    <location>
        <begin position="748"/>
        <end position="763"/>
    </location>
</feature>
<evidence type="ECO:0000256" key="3">
    <source>
        <dbReference type="ARBA" id="ARBA00023125"/>
    </source>
</evidence>
<dbReference type="PANTHER" id="PTHR15180:SF1">
    <property type="entry name" value="GENERAL TRANSCRIPTION FACTOR 3C POLYPEPTIDE 1"/>
    <property type="match status" value="1"/>
</dbReference>
<feature type="region of interest" description="Disordered" evidence="6">
    <location>
        <begin position="2491"/>
        <end position="2534"/>
    </location>
</feature>
<feature type="region of interest" description="Disordered" evidence="6">
    <location>
        <begin position="2368"/>
        <end position="2390"/>
    </location>
</feature>
<feature type="compositionally biased region" description="Polar residues" evidence="6">
    <location>
        <begin position="706"/>
        <end position="718"/>
    </location>
</feature>
<keyword evidence="2" id="KW-0597">Phosphoprotein</keyword>
<feature type="region of interest" description="Disordered" evidence="6">
    <location>
        <begin position="1104"/>
        <end position="1172"/>
    </location>
</feature>
<proteinExistence type="predicted"/>
<reference evidence="10 11" key="1">
    <citation type="journal article" date="2018" name="Sci. Rep.">
        <title>Comparative genomics provides insights into the lifestyle and reveals functional heterogeneity of dark septate endophytic fungi.</title>
        <authorList>
            <person name="Knapp D.G."/>
            <person name="Nemeth J.B."/>
            <person name="Barry K."/>
            <person name="Hainaut M."/>
            <person name="Henrissat B."/>
            <person name="Johnson J."/>
            <person name="Kuo A."/>
            <person name="Lim J.H.P."/>
            <person name="Lipzen A."/>
            <person name="Nolan M."/>
            <person name="Ohm R.A."/>
            <person name="Tamas L."/>
            <person name="Grigoriev I.V."/>
            <person name="Spatafora J.W."/>
            <person name="Nagy L.G."/>
            <person name="Kovacs G.M."/>
        </authorList>
    </citation>
    <scope>NUCLEOTIDE SEQUENCE [LARGE SCALE GENOMIC DNA]</scope>
    <source>
        <strain evidence="10 11">DSE2036</strain>
    </source>
</reference>
<feature type="signal peptide" evidence="7">
    <location>
        <begin position="1"/>
        <end position="26"/>
    </location>
</feature>
<name>A0A2V1DH76_9PLEO</name>
<evidence type="ECO:0000313" key="11">
    <source>
        <dbReference type="Proteomes" id="UP000244855"/>
    </source>
</evidence>
<feature type="region of interest" description="Disordered" evidence="6">
    <location>
        <begin position="990"/>
        <end position="1029"/>
    </location>
</feature>
<keyword evidence="7" id="KW-0732">Signal</keyword>
<dbReference type="GO" id="GO:0042791">
    <property type="term" value="P:5S class rRNA transcription by RNA polymerase III"/>
    <property type="evidence" value="ECO:0007669"/>
    <property type="project" value="TreeGrafter"/>
</dbReference>
<evidence type="ECO:0000259" key="8">
    <source>
        <dbReference type="Pfam" id="PF04182"/>
    </source>
</evidence>
<feature type="region of interest" description="Disordered" evidence="6">
    <location>
        <begin position="1758"/>
        <end position="1787"/>
    </location>
</feature>
<feature type="compositionally biased region" description="Polar residues" evidence="6">
    <location>
        <begin position="765"/>
        <end position="791"/>
    </location>
</feature>
<evidence type="ECO:0000256" key="2">
    <source>
        <dbReference type="ARBA" id="ARBA00022553"/>
    </source>
</evidence>
<feature type="compositionally biased region" description="Basic and acidic residues" evidence="6">
    <location>
        <begin position="990"/>
        <end position="999"/>
    </location>
</feature>
<dbReference type="OrthoDB" id="5403573at2759"/>
<feature type="compositionally biased region" description="Low complexity" evidence="6">
    <location>
        <begin position="1155"/>
        <end position="1172"/>
    </location>
</feature>
<evidence type="ECO:0000256" key="6">
    <source>
        <dbReference type="SAM" id="MobiDB-lite"/>
    </source>
</evidence>
<accession>A0A2V1DH76</accession>
<keyword evidence="11" id="KW-1185">Reference proteome</keyword>
<keyword evidence="4" id="KW-0804">Transcription</keyword>
<organism evidence="10 11">
    <name type="scientific">Periconia macrospinosa</name>
    <dbReference type="NCBI Taxonomy" id="97972"/>
    <lineage>
        <taxon>Eukaryota</taxon>
        <taxon>Fungi</taxon>
        <taxon>Dikarya</taxon>
        <taxon>Ascomycota</taxon>
        <taxon>Pezizomycotina</taxon>
        <taxon>Dothideomycetes</taxon>
        <taxon>Pleosporomycetidae</taxon>
        <taxon>Pleosporales</taxon>
        <taxon>Massarineae</taxon>
        <taxon>Periconiaceae</taxon>
        <taxon>Periconia</taxon>
    </lineage>
</organism>
<comment type="subcellular location">
    <subcellularLocation>
        <location evidence="1">Nucleus</location>
    </subcellularLocation>
</comment>